<organism evidence="2 3">
    <name type="scientific">Sphaerisporangium rufum</name>
    <dbReference type="NCBI Taxonomy" id="1381558"/>
    <lineage>
        <taxon>Bacteria</taxon>
        <taxon>Bacillati</taxon>
        <taxon>Actinomycetota</taxon>
        <taxon>Actinomycetes</taxon>
        <taxon>Streptosporangiales</taxon>
        <taxon>Streptosporangiaceae</taxon>
        <taxon>Sphaerisporangium</taxon>
    </lineage>
</organism>
<sequence>MRKLVITQNVTLDGSIEMLGPWFSPEAENDQDDLVEEMARQDATNDAVLWGRQTFEDMRGYWPGQTDDRTGVTDTLNRVTKYVVSSTLKDPQWQGTVVLTGDPIQEVRALKESQGQDIVCTGSISLVHALVPSGLVDEYRLFTYPAVQGGGRRLFPDGYALPRLELVETRRFRSGIVLTCYHPA</sequence>
<evidence type="ECO:0000313" key="2">
    <source>
        <dbReference type="EMBL" id="GII79349.1"/>
    </source>
</evidence>
<dbReference type="GO" id="GO:0008703">
    <property type="term" value="F:5-amino-6-(5-phosphoribosylamino)uracil reductase activity"/>
    <property type="evidence" value="ECO:0007669"/>
    <property type="project" value="InterPro"/>
</dbReference>
<dbReference type="Pfam" id="PF01872">
    <property type="entry name" value="RibD_C"/>
    <property type="match status" value="1"/>
</dbReference>
<accession>A0A919V144</accession>
<protein>
    <submittedName>
        <fullName evidence="2">Dihydrofolate reductase</fullName>
    </submittedName>
</protein>
<dbReference type="GO" id="GO:0009231">
    <property type="term" value="P:riboflavin biosynthetic process"/>
    <property type="evidence" value="ECO:0007669"/>
    <property type="project" value="InterPro"/>
</dbReference>
<dbReference type="InterPro" id="IPR050765">
    <property type="entry name" value="Riboflavin_Biosynth_HTPR"/>
</dbReference>
<evidence type="ECO:0000313" key="3">
    <source>
        <dbReference type="Proteomes" id="UP000655287"/>
    </source>
</evidence>
<dbReference type="InterPro" id="IPR024072">
    <property type="entry name" value="DHFR-like_dom_sf"/>
</dbReference>
<evidence type="ECO:0000259" key="1">
    <source>
        <dbReference type="Pfam" id="PF01872"/>
    </source>
</evidence>
<dbReference type="InterPro" id="IPR002734">
    <property type="entry name" value="RibDG_C"/>
</dbReference>
<name>A0A919V144_9ACTN</name>
<dbReference type="AlphaFoldDB" id="A0A919V144"/>
<dbReference type="Proteomes" id="UP000655287">
    <property type="component" value="Unassembled WGS sequence"/>
</dbReference>
<dbReference type="SUPFAM" id="SSF53597">
    <property type="entry name" value="Dihydrofolate reductase-like"/>
    <property type="match status" value="1"/>
</dbReference>
<dbReference type="RefSeq" id="WP_203989285.1">
    <property type="nucleotide sequence ID" value="NZ_BOOU01000058.1"/>
</dbReference>
<feature type="domain" description="Bacterial bifunctional deaminase-reductase C-terminal" evidence="1">
    <location>
        <begin position="3"/>
        <end position="178"/>
    </location>
</feature>
<keyword evidence="3" id="KW-1185">Reference proteome</keyword>
<dbReference type="EMBL" id="BOOU01000058">
    <property type="protein sequence ID" value="GII79349.1"/>
    <property type="molecule type" value="Genomic_DNA"/>
</dbReference>
<dbReference type="Gene3D" id="3.40.430.10">
    <property type="entry name" value="Dihydrofolate Reductase, subunit A"/>
    <property type="match status" value="1"/>
</dbReference>
<reference evidence="2" key="1">
    <citation type="submission" date="2021-01" db="EMBL/GenBank/DDBJ databases">
        <title>Whole genome shotgun sequence of Sphaerisporangium rufum NBRC 109079.</title>
        <authorList>
            <person name="Komaki H."/>
            <person name="Tamura T."/>
        </authorList>
    </citation>
    <scope>NUCLEOTIDE SEQUENCE</scope>
    <source>
        <strain evidence="2">NBRC 109079</strain>
    </source>
</reference>
<dbReference type="PANTHER" id="PTHR38011:SF11">
    <property type="entry name" value="2,5-DIAMINO-6-RIBOSYLAMINO-4(3H)-PYRIMIDINONE 5'-PHOSPHATE REDUCTASE"/>
    <property type="match status" value="1"/>
</dbReference>
<dbReference type="PANTHER" id="PTHR38011">
    <property type="entry name" value="DIHYDROFOLATE REDUCTASE FAMILY PROTEIN (AFU_ORTHOLOGUE AFUA_8G06820)"/>
    <property type="match status" value="1"/>
</dbReference>
<comment type="caution">
    <text evidence="2">The sequence shown here is derived from an EMBL/GenBank/DDBJ whole genome shotgun (WGS) entry which is preliminary data.</text>
</comment>
<proteinExistence type="predicted"/>
<gene>
    <name evidence="2" type="ORF">Sru01_43310</name>
</gene>